<sequence length="305" mass="34776">MKPLPTAINFNDGLSRVKIDYNEHRENSHQLLLAAGFYLRATEKFEKHLAEAVDPNCEISYEYVKAENASLGIARIKKMFSIAGQTMLKQSDKECEKISGIDNKAIEKLEEITTEDVNDKDKLDGICEEISIWLQEEFELKEAPFIDPLILYEVLEDLTNSFSNLEQSETIKTIFSSDNIRTLNTSFKSTLKRSDVKRVVVVPYKDGPDTLKVIAPINEGRRKWVVKSTKTGDEYVISSFEGQAAKWVEEYMRGEHLGITSRDNVEVTVSYNRYEPVNGKPRVRDAVVSKLKVNYDSTAKQESLF</sequence>
<dbReference type="Proteomes" id="UP000008152">
    <property type="component" value="Chromosome II"/>
</dbReference>
<evidence type="ECO:0000313" key="1">
    <source>
        <dbReference type="EMBL" id="ABU73642.1"/>
    </source>
</evidence>
<dbReference type="KEGG" id="vha:VIBHAR_05748"/>
<reference evidence="1 2" key="1">
    <citation type="submission" date="2007-08" db="EMBL/GenBank/DDBJ databases">
        <authorList>
            <consortium name="The Vibrio harveyi Genome Sequencing Project"/>
            <person name="Bassler B."/>
            <person name="Clifton S.W."/>
            <person name="Fulton L."/>
            <person name="Delehaunty K."/>
            <person name="Fronick C."/>
            <person name="Harrison M."/>
            <person name="Markivic C."/>
            <person name="Fulton R."/>
            <person name="Tin-Wollam A.-M."/>
            <person name="Shah N."/>
            <person name="Pepin K."/>
            <person name="Nash W."/>
            <person name="Thiruvilangam P."/>
            <person name="Bhonagiri V."/>
            <person name="Waters C."/>
            <person name="Tu K.C."/>
            <person name="Irgon J."/>
            <person name="Wilson R.K."/>
        </authorList>
    </citation>
    <scope>NUCLEOTIDE SEQUENCE [LARGE SCALE GENOMIC DNA]</scope>
    <source>
        <strain evidence="2">ATCC BAA-1116 / BB120</strain>
    </source>
</reference>
<dbReference type="AlphaFoldDB" id="A7N532"/>
<dbReference type="EMBL" id="CP000790">
    <property type="protein sequence ID" value="ABU73642.1"/>
    <property type="molecule type" value="Genomic_DNA"/>
</dbReference>
<accession>A7N532</accession>
<evidence type="ECO:0000313" key="2">
    <source>
        <dbReference type="Proteomes" id="UP000008152"/>
    </source>
</evidence>
<name>A7N532_VIBC1</name>
<dbReference type="PATRIC" id="fig|338187.25.peg.4527"/>
<dbReference type="RefSeq" id="WP_012129342.1">
    <property type="nucleotide sequence ID" value="NC_009784.1"/>
</dbReference>
<protein>
    <submittedName>
        <fullName evidence="1">Uncharacterized protein</fullName>
    </submittedName>
</protein>
<gene>
    <name evidence="1" type="ordered locus">VIBHAR_05748</name>
</gene>
<proteinExistence type="predicted"/>
<organism evidence="1 2">
    <name type="scientific">Vibrio campbellii (strain ATCC BAA-1116)</name>
    <dbReference type="NCBI Taxonomy" id="2902295"/>
    <lineage>
        <taxon>Bacteria</taxon>
        <taxon>Pseudomonadati</taxon>
        <taxon>Pseudomonadota</taxon>
        <taxon>Gammaproteobacteria</taxon>
        <taxon>Vibrionales</taxon>
        <taxon>Vibrionaceae</taxon>
        <taxon>Vibrio</taxon>
    </lineage>
</organism>